<feature type="transmembrane region" description="Helical" evidence="2">
    <location>
        <begin position="40"/>
        <end position="58"/>
    </location>
</feature>
<proteinExistence type="predicted"/>
<keyword evidence="2" id="KW-1133">Transmembrane helix</keyword>
<organism evidence="3 4">
    <name type="scientific">Neolewinella aurantiaca</name>
    <dbReference type="NCBI Taxonomy" id="2602767"/>
    <lineage>
        <taxon>Bacteria</taxon>
        <taxon>Pseudomonadati</taxon>
        <taxon>Bacteroidota</taxon>
        <taxon>Saprospiria</taxon>
        <taxon>Saprospirales</taxon>
        <taxon>Lewinellaceae</taxon>
        <taxon>Neolewinella</taxon>
    </lineage>
</organism>
<dbReference type="AlphaFoldDB" id="A0A5C7FY48"/>
<dbReference type="RefSeq" id="WP_147928973.1">
    <property type="nucleotide sequence ID" value="NZ_VOXD01000002.1"/>
</dbReference>
<comment type="caution">
    <text evidence="3">The sequence shown here is derived from an EMBL/GenBank/DDBJ whole genome shotgun (WGS) entry which is preliminary data.</text>
</comment>
<sequence>MARSSRKHYINFAIFGLFSLTFASFLAVAAYYYFTDGKNMTIESFAPGVPAFFLFFLARKEWRSARAVRKMERRPVADPAEGIDELMAIAAQRVEEKKKPVAPSDAEGHDTAGEPVRK</sequence>
<evidence type="ECO:0000313" key="4">
    <source>
        <dbReference type="Proteomes" id="UP000321907"/>
    </source>
</evidence>
<reference evidence="3 4" key="1">
    <citation type="submission" date="2019-08" db="EMBL/GenBank/DDBJ databases">
        <title>Lewinella sp. strain SSH13 Genome sequencing and assembly.</title>
        <authorList>
            <person name="Kim I."/>
        </authorList>
    </citation>
    <scope>NUCLEOTIDE SEQUENCE [LARGE SCALE GENOMIC DNA]</scope>
    <source>
        <strain evidence="3 4">SSH13</strain>
    </source>
</reference>
<feature type="region of interest" description="Disordered" evidence="1">
    <location>
        <begin position="95"/>
        <end position="118"/>
    </location>
</feature>
<name>A0A5C7FY48_9BACT</name>
<gene>
    <name evidence="3" type="ORF">FUA23_01685</name>
</gene>
<evidence type="ECO:0000313" key="3">
    <source>
        <dbReference type="EMBL" id="TXF91433.1"/>
    </source>
</evidence>
<feature type="compositionally biased region" description="Basic and acidic residues" evidence="1">
    <location>
        <begin position="106"/>
        <end position="118"/>
    </location>
</feature>
<protein>
    <submittedName>
        <fullName evidence="3">Uncharacterized protein</fullName>
    </submittedName>
</protein>
<dbReference type="Proteomes" id="UP000321907">
    <property type="component" value="Unassembled WGS sequence"/>
</dbReference>
<keyword evidence="2" id="KW-0812">Transmembrane</keyword>
<keyword evidence="2" id="KW-0472">Membrane</keyword>
<dbReference type="EMBL" id="VOXD01000002">
    <property type="protein sequence ID" value="TXF91433.1"/>
    <property type="molecule type" value="Genomic_DNA"/>
</dbReference>
<dbReference type="OrthoDB" id="1495542at2"/>
<evidence type="ECO:0000256" key="1">
    <source>
        <dbReference type="SAM" id="MobiDB-lite"/>
    </source>
</evidence>
<evidence type="ECO:0000256" key="2">
    <source>
        <dbReference type="SAM" id="Phobius"/>
    </source>
</evidence>
<feature type="transmembrane region" description="Helical" evidence="2">
    <location>
        <begin position="12"/>
        <end position="34"/>
    </location>
</feature>
<keyword evidence="4" id="KW-1185">Reference proteome</keyword>
<accession>A0A5C7FY48</accession>